<reference evidence="1" key="1">
    <citation type="submission" date="2020-07" db="EMBL/GenBank/DDBJ databases">
        <title>Multicomponent nature underlies the extraordinary mechanical properties of spider dragline silk.</title>
        <authorList>
            <person name="Kono N."/>
            <person name="Nakamura H."/>
            <person name="Mori M."/>
            <person name="Yoshida Y."/>
            <person name="Ohtoshi R."/>
            <person name="Malay A.D."/>
            <person name="Moran D.A.P."/>
            <person name="Tomita M."/>
            <person name="Numata K."/>
            <person name="Arakawa K."/>
        </authorList>
    </citation>
    <scope>NUCLEOTIDE SEQUENCE</scope>
</reference>
<protein>
    <submittedName>
        <fullName evidence="1">Uncharacterized protein</fullName>
    </submittedName>
</protein>
<sequence>MKQRGVIRFLAAGGFGGREMHRRMKACKVSAVCVVQVLENGFLVGRKFLQNDVSPDRTIVSSHRKLLRK</sequence>
<accession>A0A8X6GPS7</accession>
<keyword evidence="2" id="KW-1185">Reference proteome</keyword>
<dbReference type="EMBL" id="BMAO01026352">
    <property type="protein sequence ID" value="GFR08911.1"/>
    <property type="molecule type" value="Genomic_DNA"/>
</dbReference>
<gene>
    <name evidence="1" type="ORF">TNCT_431521</name>
</gene>
<evidence type="ECO:0000313" key="2">
    <source>
        <dbReference type="Proteomes" id="UP000887116"/>
    </source>
</evidence>
<proteinExistence type="predicted"/>
<dbReference type="Proteomes" id="UP000887116">
    <property type="component" value="Unassembled WGS sequence"/>
</dbReference>
<evidence type="ECO:0000313" key="1">
    <source>
        <dbReference type="EMBL" id="GFR08911.1"/>
    </source>
</evidence>
<dbReference type="AlphaFoldDB" id="A0A8X6GPS7"/>
<organism evidence="1 2">
    <name type="scientific">Trichonephila clavata</name>
    <name type="common">Joro spider</name>
    <name type="synonym">Nephila clavata</name>
    <dbReference type="NCBI Taxonomy" id="2740835"/>
    <lineage>
        <taxon>Eukaryota</taxon>
        <taxon>Metazoa</taxon>
        <taxon>Ecdysozoa</taxon>
        <taxon>Arthropoda</taxon>
        <taxon>Chelicerata</taxon>
        <taxon>Arachnida</taxon>
        <taxon>Araneae</taxon>
        <taxon>Araneomorphae</taxon>
        <taxon>Entelegynae</taxon>
        <taxon>Araneoidea</taxon>
        <taxon>Nephilidae</taxon>
        <taxon>Trichonephila</taxon>
    </lineage>
</organism>
<comment type="caution">
    <text evidence="1">The sequence shown here is derived from an EMBL/GenBank/DDBJ whole genome shotgun (WGS) entry which is preliminary data.</text>
</comment>
<name>A0A8X6GPS7_TRICU</name>